<proteinExistence type="predicted"/>
<protein>
    <recommendedName>
        <fullName evidence="4">Secreted protein</fullName>
    </recommendedName>
</protein>
<evidence type="ECO:0000256" key="1">
    <source>
        <dbReference type="SAM" id="SignalP"/>
    </source>
</evidence>
<keyword evidence="3" id="KW-1185">Reference proteome</keyword>
<feature type="signal peptide" evidence="1">
    <location>
        <begin position="1"/>
        <end position="31"/>
    </location>
</feature>
<name>A0A8J3SKT8_9ACTN</name>
<accession>A0A8J3SKT8</accession>
<gene>
    <name evidence="2" type="ORF">Psi01_48700</name>
</gene>
<sequence length="211" mass="23230">MSGTMRVLGSLVTVAALSVTTQIALSPAAHAADPIENCRGALTDEAFIGRDVVVPGNAKQDWPEDHRENRRHPRRLRIHDVVRFTARGSVQIATWGDHKGPWGNGWDDLAPDNGRWPAPGEPKYALLVRPVAARVVILDGPDRGLVLRPGAWYVAGEDSECMRIVRTSSRDDVTPRFEFKINDDNVGDNNDGFDVFARVWRSCVPPIDSGC</sequence>
<dbReference type="RefSeq" id="WP_204066378.1">
    <property type="nucleotide sequence ID" value="NZ_BOOJ01000040.1"/>
</dbReference>
<feature type="chain" id="PRO_5035284320" description="Secreted protein" evidence="1">
    <location>
        <begin position="32"/>
        <end position="211"/>
    </location>
</feature>
<organism evidence="2 3">
    <name type="scientific">Planobispora siamensis</name>
    <dbReference type="NCBI Taxonomy" id="936338"/>
    <lineage>
        <taxon>Bacteria</taxon>
        <taxon>Bacillati</taxon>
        <taxon>Actinomycetota</taxon>
        <taxon>Actinomycetes</taxon>
        <taxon>Streptosporangiales</taxon>
        <taxon>Streptosporangiaceae</taxon>
        <taxon>Planobispora</taxon>
    </lineage>
</organism>
<dbReference type="EMBL" id="BOOJ01000040">
    <property type="protein sequence ID" value="GIH94240.1"/>
    <property type="molecule type" value="Genomic_DNA"/>
</dbReference>
<evidence type="ECO:0008006" key="4">
    <source>
        <dbReference type="Google" id="ProtNLM"/>
    </source>
</evidence>
<dbReference type="Proteomes" id="UP000619788">
    <property type="component" value="Unassembled WGS sequence"/>
</dbReference>
<reference evidence="2 3" key="1">
    <citation type="submission" date="2021-01" db="EMBL/GenBank/DDBJ databases">
        <title>Whole genome shotgun sequence of Planobispora siamensis NBRC 107568.</title>
        <authorList>
            <person name="Komaki H."/>
            <person name="Tamura T."/>
        </authorList>
    </citation>
    <scope>NUCLEOTIDE SEQUENCE [LARGE SCALE GENOMIC DNA]</scope>
    <source>
        <strain evidence="2 3">NBRC 107568</strain>
    </source>
</reference>
<evidence type="ECO:0000313" key="3">
    <source>
        <dbReference type="Proteomes" id="UP000619788"/>
    </source>
</evidence>
<evidence type="ECO:0000313" key="2">
    <source>
        <dbReference type="EMBL" id="GIH94240.1"/>
    </source>
</evidence>
<comment type="caution">
    <text evidence="2">The sequence shown here is derived from an EMBL/GenBank/DDBJ whole genome shotgun (WGS) entry which is preliminary data.</text>
</comment>
<dbReference type="AlphaFoldDB" id="A0A8J3SKT8"/>
<keyword evidence="1" id="KW-0732">Signal</keyword>